<dbReference type="OrthoDB" id="8001376at2"/>
<dbReference type="EMBL" id="CP003051">
    <property type="protein sequence ID" value="AGA91321.1"/>
    <property type="molecule type" value="Genomic_DNA"/>
</dbReference>
<evidence type="ECO:0000313" key="4">
    <source>
        <dbReference type="Proteomes" id="UP000010816"/>
    </source>
</evidence>
<protein>
    <submittedName>
        <fullName evidence="3">Transposase</fullName>
    </submittedName>
</protein>
<dbReference type="GO" id="GO:0006313">
    <property type="term" value="P:DNA transposition"/>
    <property type="evidence" value="ECO:0007669"/>
    <property type="project" value="InterPro"/>
</dbReference>
<dbReference type="InterPro" id="IPR047647">
    <property type="entry name" value="ISAs1_transpos"/>
</dbReference>
<dbReference type="eggNOG" id="COG5433">
    <property type="taxonomic scope" value="Bacteria"/>
</dbReference>
<evidence type="ECO:0000259" key="2">
    <source>
        <dbReference type="Pfam" id="PF13808"/>
    </source>
</evidence>
<dbReference type="HOGENOM" id="CLU_046404_0_1_6"/>
<feature type="domain" description="Transposase IS4-like" evidence="1">
    <location>
        <begin position="99"/>
        <end position="338"/>
    </location>
</feature>
<dbReference type="GO" id="GO:0004803">
    <property type="term" value="F:transposase activity"/>
    <property type="evidence" value="ECO:0007669"/>
    <property type="project" value="InterPro"/>
</dbReference>
<name>L0GZD4_9GAMM</name>
<dbReference type="GO" id="GO:0003677">
    <property type="term" value="F:DNA binding"/>
    <property type="evidence" value="ECO:0007669"/>
    <property type="project" value="InterPro"/>
</dbReference>
<proteinExistence type="predicted"/>
<evidence type="ECO:0000259" key="1">
    <source>
        <dbReference type="Pfam" id="PF01609"/>
    </source>
</evidence>
<feature type="domain" description="H repeat-associated protein N-terminal" evidence="2">
    <location>
        <begin position="5"/>
        <end position="91"/>
    </location>
</feature>
<dbReference type="RefSeq" id="WP_015281454.1">
    <property type="nucleotide sequence ID" value="NC_019940.1"/>
</dbReference>
<accession>L0GZD4</accession>
<reference evidence="3 4" key="1">
    <citation type="submission" date="2011-09" db="EMBL/GenBank/DDBJ databases">
        <title>Complete sequence of chromosome of Thioflavicoccus mobilis 8321.</title>
        <authorList>
            <consortium name="US DOE Joint Genome Institute"/>
            <person name="Lucas S."/>
            <person name="Han J."/>
            <person name="Lapidus A."/>
            <person name="Cheng J.-F."/>
            <person name="Goodwin L."/>
            <person name="Pitluck S."/>
            <person name="Peters L."/>
            <person name="Ovchinnikova G."/>
            <person name="Lu M."/>
            <person name="Detter J.C."/>
            <person name="Han C."/>
            <person name="Tapia R."/>
            <person name="Land M."/>
            <person name="Hauser L."/>
            <person name="Kyrpides N."/>
            <person name="Ivanova N."/>
            <person name="Pagani I."/>
            <person name="Vogl K."/>
            <person name="Liu Z."/>
            <person name="Imhoff J."/>
            <person name="Thiel V."/>
            <person name="Frigaard N.-U."/>
            <person name="Bryant D."/>
            <person name="Woyke T."/>
        </authorList>
    </citation>
    <scope>NUCLEOTIDE SEQUENCE [LARGE SCALE GENOMIC DNA]</scope>
    <source>
        <strain evidence="3 4">8321</strain>
    </source>
</reference>
<organism evidence="3 4">
    <name type="scientific">Thioflavicoccus mobilis 8321</name>
    <dbReference type="NCBI Taxonomy" id="765912"/>
    <lineage>
        <taxon>Bacteria</taxon>
        <taxon>Pseudomonadati</taxon>
        <taxon>Pseudomonadota</taxon>
        <taxon>Gammaproteobacteria</taxon>
        <taxon>Chromatiales</taxon>
        <taxon>Chromatiaceae</taxon>
        <taxon>Thioflavicoccus</taxon>
    </lineage>
</organism>
<gene>
    <name evidence="3" type="ORF">Thimo_2597</name>
</gene>
<dbReference type="Pfam" id="PF13808">
    <property type="entry name" value="DDE_Tnp_1_assoc"/>
    <property type="match status" value="1"/>
</dbReference>
<dbReference type="STRING" id="765912.Thimo_2597"/>
<dbReference type="KEGG" id="tmb:Thimo_2597"/>
<dbReference type="PANTHER" id="PTHR30298:SF0">
    <property type="entry name" value="PROTEIN YBFL-RELATED"/>
    <property type="match status" value="1"/>
</dbReference>
<sequence length="369" mass="41218">MDLLSVLAEVEDPRSEKNKLYPLEEILLLCICALASGAEGWEGIAEFGRDKLGWLRGFLPFANGIPSEDCLGWVMARLPQHAFRTAFAAWTQSVAQLTDGEVVAIDGKTLRRSHDRRNGTRAIHMVSAWASANRLALGQVATAQKSNEITAIPELLALLQLKGCIVSIDAMGCQRAIAEQVQAQGADYLLAVKDNQPELHEAIADYFDTARASHFEGVEHDACEETDAGHGRCEVRRCWVAEDLRTLPEPERWPGLRSIVMVEVERHLGAHLSHEVRYYITSLGADARSIAQAVRAHWGIENQLHWVLDVTFREDDSRVRTNHAPANLNTCRQFALNLLRREPSPASVKRKRLRAALNDDYRAKVMFGE</sequence>
<dbReference type="PANTHER" id="PTHR30298">
    <property type="entry name" value="H REPEAT-ASSOCIATED PREDICTED TRANSPOSASE"/>
    <property type="match status" value="1"/>
</dbReference>
<dbReference type="NCBIfam" id="NF033564">
    <property type="entry name" value="transpos_ISAs1"/>
    <property type="match status" value="1"/>
</dbReference>
<dbReference type="InterPro" id="IPR032806">
    <property type="entry name" value="YbfD_N"/>
</dbReference>
<keyword evidence="4" id="KW-1185">Reference proteome</keyword>
<dbReference type="AlphaFoldDB" id="L0GZD4"/>
<dbReference type="Pfam" id="PF01609">
    <property type="entry name" value="DDE_Tnp_1"/>
    <property type="match status" value="1"/>
</dbReference>
<dbReference type="PATRIC" id="fig|765912.4.peg.2549"/>
<evidence type="ECO:0000313" key="3">
    <source>
        <dbReference type="EMBL" id="AGA91321.1"/>
    </source>
</evidence>
<dbReference type="Proteomes" id="UP000010816">
    <property type="component" value="Chromosome"/>
</dbReference>
<dbReference type="InterPro" id="IPR051698">
    <property type="entry name" value="Transposase_11-like"/>
</dbReference>
<dbReference type="InterPro" id="IPR002559">
    <property type="entry name" value="Transposase_11"/>
</dbReference>